<sequence>MAAYTVDTLFDPPLTLFQPETGYRFSLDPVILAGHVLPGPKDRVMDIGCGCGILCLILAGRHPEISITGIEIQKDLADLAQKNAVCNHMADRIRIRHQDIQTLSVTDLPAPMDLIVSNPPYKKKSTGRVNPDRGRALARHEITLDIDTLAACAHAFLRPEGRLILIFPASRTADLTVALGHAGFWIDWIRHVHFCVNDAAQRVLVSAVKSGSGSATRCPPLYLYHPDGTPTRAYSALFEW</sequence>
<dbReference type="InterPro" id="IPR002052">
    <property type="entry name" value="DNA_methylase_N6_adenine_CS"/>
</dbReference>
<dbReference type="GO" id="GO:0008757">
    <property type="term" value="F:S-adenosylmethionine-dependent methyltransferase activity"/>
    <property type="evidence" value="ECO:0007669"/>
    <property type="project" value="UniProtKB-ARBA"/>
</dbReference>
<evidence type="ECO:0000259" key="3">
    <source>
        <dbReference type="Pfam" id="PF05175"/>
    </source>
</evidence>
<dbReference type="PROSITE" id="PS00092">
    <property type="entry name" value="N6_MTASE"/>
    <property type="match status" value="1"/>
</dbReference>
<dbReference type="GO" id="GO:0008170">
    <property type="term" value="F:N-methyltransferase activity"/>
    <property type="evidence" value="ECO:0007669"/>
    <property type="project" value="UniProtKB-ARBA"/>
</dbReference>
<keyword evidence="1 4" id="KW-0808">Transferase</keyword>
<reference evidence="4" key="1">
    <citation type="submission" date="2020-07" db="EMBL/GenBank/DDBJ databases">
        <title>Severe corrosion of carbon steel in oil field produced water can be linked to methanogenic archaea containing a special type of NiFe hydrogenase.</title>
        <authorList>
            <person name="Lahme S."/>
            <person name="Mand J."/>
            <person name="Longwell J."/>
            <person name="Smith R."/>
            <person name="Enning D."/>
        </authorList>
    </citation>
    <scope>NUCLEOTIDE SEQUENCE</scope>
    <source>
        <strain evidence="4">MIC098Bin6</strain>
    </source>
</reference>
<dbReference type="EMBL" id="JACCQK010000081">
    <property type="protein sequence ID" value="MBG0778689.1"/>
    <property type="molecule type" value="Genomic_DNA"/>
</dbReference>
<keyword evidence="1 4" id="KW-0489">Methyltransferase</keyword>
<dbReference type="InterPro" id="IPR007848">
    <property type="entry name" value="Small_mtfrase_dom"/>
</dbReference>
<dbReference type="Pfam" id="PF05175">
    <property type="entry name" value="MTS"/>
    <property type="match status" value="1"/>
</dbReference>
<dbReference type="GO" id="GO:0032259">
    <property type="term" value="P:methylation"/>
    <property type="evidence" value="ECO:0007669"/>
    <property type="project" value="UniProtKB-KW"/>
</dbReference>
<dbReference type="Proteomes" id="UP000706172">
    <property type="component" value="Unassembled WGS sequence"/>
</dbReference>
<dbReference type="InterPro" id="IPR029063">
    <property type="entry name" value="SAM-dependent_MTases_sf"/>
</dbReference>
<name>A0A931CVR6_9BACT</name>
<dbReference type="CDD" id="cd02440">
    <property type="entry name" value="AdoMet_MTases"/>
    <property type="match status" value="1"/>
</dbReference>
<dbReference type="PANTHER" id="PTHR47739:SF1">
    <property type="entry name" value="TRNA1(VAL) (ADENINE(37)-N6)-METHYLTRANSFERASE"/>
    <property type="match status" value="1"/>
</dbReference>
<feature type="domain" description="Methyltransferase small" evidence="3">
    <location>
        <begin position="40"/>
        <end position="126"/>
    </location>
</feature>
<comment type="caution">
    <text evidence="4">The sequence shown here is derived from an EMBL/GenBank/DDBJ whole genome shotgun (WGS) entry which is preliminary data.</text>
</comment>
<evidence type="ECO:0000313" key="5">
    <source>
        <dbReference type="Proteomes" id="UP000706172"/>
    </source>
</evidence>
<dbReference type="SUPFAM" id="SSF53335">
    <property type="entry name" value="S-adenosyl-L-methionine-dependent methyltransferases"/>
    <property type="match status" value="1"/>
</dbReference>
<dbReference type="Gene3D" id="3.40.50.150">
    <property type="entry name" value="Vaccinia Virus protein VP39"/>
    <property type="match status" value="1"/>
</dbReference>
<proteinExistence type="predicted"/>
<accession>A0A931CVR6</accession>
<dbReference type="PANTHER" id="PTHR47739">
    <property type="entry name" value="TRNA1(VAL) (ADENINE(37)-N6)-METHYLTRANSFERASE"/>
    <property type="match status" value="1"/>
</dbReference>
<keyword evidence="2" id="KW-0949">S-adenosyl-L-methionine</keyword>
<evidence type="ECO:0000313" key="4">
    <source>
        <dbReference type="EMBL" id="MBG0778689.1"/>
    </source>
</evidence>
<evidence type="ECO:0000256" key="2">
    <source>
        <dbReference type="ARBA" id="ARBA00022691"/>
    </source>
</evidence>
<organism evidence="4 5">
    <name type="scientific">Desulfotignum balticum</name>
    <dbReference type="NCBI Taxonomy" id="115781"/>
    <lineage>
        <taxon>Bacteria</taxon>
        <taxon>Pseudomonadati</taxon>
        <taxon>Thermodesulfobacteriota</taxon>
        <taxon>Desulfobacteria</taxon>
        <taxon>Desulfobacterales</taxon>
        <taxon>Desulfobacteraceae</taxon>
        <taxon>Desulfotignum</taxon>
    </lineage>
</organism>
<dbReference type="InterPro" id="IPR050210">
    <property type="entry name" value="tRNA_Adenine-N(6)_MTase"/>
</dbReference>
<dbReference type="AlphaFoldDB" id="A0A931CVR6"/>
<evidence type="ECO:0000256" key="1">
    <source>
        <dbReference type="ARBA" id="ARBA00022603"/>
    </source>
</evidence>
<gene>
    <name evidence="4" type="ORF">H0S81_02000</name>
</gene>
<protein>
    <submittedName>
        <fullName evidence="4">Methyltransferase</fullName>
    </submittedName>
</protein>
<dbReference type="GO" id="GO:0003676">
    <property type="term" value="F:nucleic acid binding"/>
    <property type="evidence" value="ECO:0007669"/>
    <property type="project" value="InterPro"/>
</dbReference>